<accession>A0ABS8UAK6</accession>
<feature type="transmembrane region" description="Helical" evidence="1">
    <location>
        <begin position="12"/>
        <end position="31"/>
    </location>
</feature>
<evidence type="ECO:0000256" key="1">
    <source>
        <dbReference type="SAM" id="Phobius"/>
    </source>
</evidence>
<gene>
    <name evidence="2" type="ORF">LTT95_06215</name>
</gene>
<dbReference type="RefSeq" id="WP_232135251.1">
    <property type="nucleotide sequence ID" value="NZ_JAJQKU010000002.1"/>
</dbReference>
<name>A0ABS8UAK6_9GAMM</name>
<keyword evidence="1" id="KW-0472">Membrane</keyword>
<reference evidence="2" key="1">
    <citation type="submission" date="2021-12" db="EMBL/GenBank/DDBJ databases">
        <authorList>
            <person name="Ulrich A."/>
        </authorList>
    </citation>
    <scope>NUCLEOTIDE SEQUENCE</scope>
    <source>
        <strain evidence="2">A1P009</strain>
    </source>
</reference>
<dbReference type="Proteomes" id="UP001430360">
    <property type="component" value="Unassembled WGS sequence"/>
</dbReference>
<comment type="caution">
    <text evidence="2">The sequence shown here is derived from an EMBL/GenBank/DDBJ whole genome shotgun (WGS) entry which is preliminary data.</text>
</comment>
<keyword evidence="3" id="KW-1185">Reference proteome</keyword>
<organism evidence="2 3">
    <name type="scientific">Luteimonas fraxinea</name>
    <dbReference type="NCBI Taxonomy" id="2901869"/>
    <lineage>
        <taxon>Bacteria</taxon>
        <taxon>Pseudomonadati</taxon>
        <taxon>Pseudomonadota</taxon>
        <taxon>Gammaproteobacteria</taxon>
        <taxon>Lysobacterales</taxon>
        <taxon>Lysobacteraceae</taxon>
        <taxon>Luteimonas</taxon>
    </lineage>
</organism>
<evidence type="ECO:0000313" key="2">
    <source>
        <dbReference type="EMBL" id="MCD9096533.1"/>
    </source>
</evidence>
<keyword evidence="1" id="KW-1133">Transmembrane helix</keyword>
<sequence>MTPEQFAEVACQLIWLSMLSGLLGAFVYDLIRSAWHWIERRIDRRRGHDDFVDAVEAVVRRMERERG</sequence>
<proteinExistence type="predicted"/>
<evidence type="ECO:0000313" key="3">
    <source>
        <dbReference type="Proteomes" id="UP001430360"/>
    </source>
</evidence>
<dbReference type="EMBL" id="JAJQKU010000002">
    <property type="protein sequence ID" value="MCD9096533.1"/>
    <property type="molecule type" value="Genomic_DNA"/>
</dbReference>
<protein>
    <submittedName>
        <fullName evidence="2">Uncharacterized protein</fullName>
    </submittedName>
</protein>
<keyword evidence="1" id="KW-0812">Transmembrane</keyword>
<reference evidence="2" key="2">
    <citation type="journal article" date="2022" name="Syst. Appl. Microbiol.">
        <title>Physiological and genomic characterisation of Luteimonas fraxinea sp. nov., a bacterial species associated with trees tolerant to ash dieback.</title>
        <authorList>
            <person name="Ulrich K."/>
            <person name="Becker R."/>
            <person name="Behrendt U."/>
            <person name="Kube M."/>
            <person name="Schneck V."/>
            <person name="Ulrich A."/>
        </authorList>
    </citation>
    <scope>NUCLEOTIDE SEQUENCE</scope>
    <source>
        <strain evidence="2">A1P009</strain>
    </source>
</reference>